<feature type="non-terminal residue" evidence="6">
    <location>
        <position position="1"/>
    </location>
</feature>
<dbReference type="PROSITE" id="PS51898">
    <property type="entry name" value="TYR_RECOMBINASE"/>
    <property type="match status" value="1"/>
</dbReference>
<keyword evidence="3" id="KW-0238">DNA-binding</keyword>
<feature type="domain" description="Tyr recombinase" evidence="5">
    <location>
        <begin position="85"/>
        <end position="297"/>
    </location>
</feature>
<dbReference type="GO" id="GO:0006310">
    <property type="term" value="P:DNA recombination"/>
    <property type="evidence" value="ECO:0007669"/>
    <property type="project" value="UniProtKB-KW"/>
</dbReference>
<dbReference type="InterPro" id="IPR010998">
    <property type="entry name" value="Integrase_recombinase_N"/>
</dbReference>
<sequence length="312" mass="35100">NFISLLFLIGDMRIQDVRAEDAAQCLLPIINTHANEAEKVSNLLSTFFRWALNDGLLPSGVSPVSREGRFKDIVANHDDGLLESRNHAALPYEQGPAFYSKLVAAGFTSSALLRFIMLTAARSQAARLCRWKEFDLEACTWNVPAENDKVKTTDPTKAPIREILLSPECVDLLKSLPSYAEGCKPESFVFANLATGRPFTSESLVGAIKRLHEARKKEDGVGWIDPDKTRIIGEPARISVHGFRATFRTWAEEDEHGNVNTFNQTAAEFCLLHTVHDRTTRAYRRNPLKNERRALMNAWGKYLSTGEWPQKR</sequence>
<evidence type="ECO:0000256" key="4">
    <source>
        <dbReference type="ARBA" id="ARBA00023172"/>
    </source>
</evidence>
<accession>H3KEL8</accession>
<comment type="similarity">
    <text evidence="1">Belongs to the 'phage' integrase family.</text>
</comment>
<dbReference type="STRING" id="762967.HMPREF9440_01182"/>
<protein>
    <submittedName>
        <fullName evidence="6">Site-specific recombinase, phage integrase family</fullName>
    </submittedName>
</protein>
<dbReference type="PANTHER" id="PTHR30629">
    <property type="entry name" value="PROPHAGE INTEGRASE"/>
    <property type="match status" value="1"/>
</dbReference>
<gene>
    <name evidence="6" type="ORF">HMPREF9440_01182</name>
</gene>
<keyword evidence="2" id="KW-0229">DNA integration</keyword>
<evidence type="ECO:0000313" key="6">
    <source>
        <dbReference type="EMBL" id="EHY31443.1"/>
    </source>
</evidence>
<dbReference type="InterPro" id="IPR002104">
    <property type="entry name" value="Integrase_catalytic"/>
</dbReference>
<name>H3KEL8_9BURK</name>
<reference evidence="6 7" key="1">
    <citation type="submission" date="2011-11" db="EMBL/GenBank/DDBJ databases">
        <authorList>
            <person name="Weinstock G."/>
            <person name="Sodergren E."/>
            <person name="Clifton S."/>
            <person name="Fulton L."/>
            <person name="Fulton B."/>
            <person name="Courtney L."/>
            <person name="Fronick C."/>
            <person name="Harrison M."/>
            <person name="Strong C."/>
            <person name="Farmer C."/>
            <person name="Delahaunty K."/>
            <person name="Markovic C."/>
            <person name="Hall O."/>
            <person name="Minx P."/>
            <person name="Tomlinson C."/>
            <person name="Mitreva M."/>
            <person name="Hou S."/>
            <person name="Chen J."/>
            <person name="Wollam A."/>
            <person name="Pepin K.H."/>
            <person name="Johnson M."/>
            <person name="Bhonagiri V."/>
            <person name="Zhang X."/>
            <person name="Suruliraj S."/>
            <person name="Warren W."/>
            <person name="Chinwalla A."/>
            <person name="Mardis E.R."/>
            <person name="Wilson R.K."/>
        </authorList>
    </citation>
    <scope>NUCLEOTIDE SEQUENCE [LARGE SCALE GENOMIC DNA]</scope>
    <source>
        <strain evidence="6 7">YIT 11816</strain>
    </source>
</reference>
<dbReference type="EMBL" id="AFBQ01000160">
    <property type="protein sequence ID" value="EHY31443.1"/>
    <property type="molecule type" value="Genomic_DNA"/>
</dbReference>
<dbReference type="Gene3D" id="1.10.150.130">
    <property type="match status" value="1"/>
</dbReference>
<dbReference type="InterPro" id="IPR011010">
    <property type="entry name" value="DNA_brk_join_enz"/>
</dbReference>
<dbReference type="InterPro" id="IPR050808">
    <property type="entry name" value="Phage_Integrase"/>
</dbReference>
<evidence type="ECO:0000256" key="3">
    <source>
        <dbReference type="ARBA" id="ARBA00023125"/>
    </source>
</evidence>
<dbReference type="GO" id="GO:0003677">
    <property type="term" value="F:DNA binding"/>
    <property type="evidence" value="ECO:0007669"/>
    <property type="project" value="UniProtKB-KW"/>
</dbReference>
<dbReference type="Gene3D" id="1.10.443.10">
    <property type="entry name" value="Intergrase catalytic core"/>
    <property type="match status" value="1"/>
</dbReference>
<evidence type="ECO:0000256" key="1">
    <source>
        <dbReference type="ARBA" id="ARBA00008857"/>
    </source>
</evidence>
<dbReference type="OrthoDB" id="9775880at2"/>
<dbReference type="SUPFAM" id="SSF56349">
    <property type="entry name" value="DNA breaking-rejoining enzymes"/>
    <property type="match status" value="1"/>
</dbReference>
<organism evidence="6 7">
    <name type="scientific">Sutterella parvirubra YIT 11816</name>
    <dbReference type="NCBI Taxonomy" id="762967"/>
    <lineage>
        <taxon>Bacteria</taxon>
        <taxon>Pseudomonadati</taxon>
        <taxon>Pseudomonadota</taxon>
        <taxon>Betaproteobacteria</taxon>
        <taxon>Burkholderiales</taxon>
        <taxon>Sutterellaceae</taxon>
        <taxon>Sutterella</taxon>
    </lineage>
</organism>
<dbReference type="Proteomes" id="UP000004956">
    <property type="component" value="Unassembled WGS sequence"/>
</dbReference>
<proteinExistence type="inferred from homology"/>
<keyword evidence="7" id="KW-1185">Reference proteome</keyword>
<dbReference type="HOGENOM" id="CLU_890040_0_0_4"/>
<dbReference type="GO" id="GO:0015074">
    <property type="term" value="P:DNA integration"/>
    <property type="evidence" value="ECO:0007669"/>
    <property type="project" value="UniProtKB-KW"/>
</dbReference>
<keyword evidence="4" id="KW-0233">DNA recombination</keyword>
<dbReference type="RefSeq" id="WP_008542027.1">
    <property type="nucleotide sequence ID" value="NZ_JH604947.1"/>
</dbReference>
<dbReference type="AlphaFoldDB" id="H3KEL8"/>
<dbReference type="InterPro" id="IPR013762">
    <property type="entry name" value="Integrase-like_cat_sf"/>
</dbReference>
<evidence type="ECO:0000259" key="5">
    <source>
        <dbReference type="PROSITE" id="PS51898"/>
    </source>
</evidence>
<evidence type="ECO:0000313" key="7">
    <source>
        <dbReference type="Proteomes" id="UP000004956"/>
    </source>
</evidence>
<dbReference type="PANTHER" id="PTHR30629:SF2">
    <property type="entry name" value="PROPHAGE INTEGRASE INTS-RELATED"/>
    <property type="match status" value="1"/>
</dbReference>
<comment type="caution">
    <text evidence="6">The sequence shown here is derived from an EMBL/GenBank/DDBJ whole genome shotgun (WGS) entry which is preliminary data.</text>
</comment>
<evidence type="ECO:0000256" key="2">
    <source>
        <dbReference type="ARBA" id="ARBA00022908"/>
    </source>
</evidence>